<gene>
    <name evidence="1" type="ORF">SNOG_10724</name>
</gene>
<sequence>MITDQALYKLANEDVEISIDLVASEVEVAGSNIGFAFSAMEKQLMESSGTTQAFFKHEKKLFQTIVQPSGAKVFRKISKNDAMLGDNSRYQLAWQRALTPVGFQAQRRA</sequence>
<dbReference type="EMBL" id="CH445341">
    <property type="protein sequence ID" value="EAT82118.1"/>
    <property type="molecule type" value="Genomic_DNA"/>
</dbReference>
<dbReference type="RefSeq" id="XP_001800986.1">
    <property type="nucleotide sequence ID" value="XM_001800934.1"/>
</dbReference>
<organism evidence="1 2">
    <name type="scientific">Phaeosphaeria nodorum (strain SN15 / ATCC MYA-4574 / FGSC 10173)</name>
    <name type="common">Glume blotch fungus</name>
    <name type="synonym">Parastagonospora nodorum</name>
    <dbReference type="NCBI Taxonomy" id="321614"/>
    <lineage>
        <taxon>Eukaryota</taxon>
        <taxon>Fungi</taxon>
        <taxon>Dikarya</taxon>
        <taxon>Ascomycota</taxon>
        <taxon>Pezizomycotina</taxon>
        <taxon>Dothideomycetes</taxon>
        <taxon>Pleosporomycetidae</taxon>
        <taxon>Pleosporales</taxon>
        <taxon>Pleosporineae</taxon>
        <taxon>Phaeosphaeriaceae</taxon>
        <taxon>Parastagonospora</taxon>
    </lineage>
</organism>
<reference evidence="2" key="1">
    <citation type="journal article" date="2007" name="Plant Cell">
        <title>Dothideomycete-plant interactions illuminated by genome sequencing and EST analysis of the wheat pathogen Stagonospora nodorum.</title>
        <authorList>
            <person name="Hane J.K."/>
            <person name="Lowe R.G."/>
            <person name="Solomon P.S."/>
            <person name="Tan K.C."/>
            <person name="Schoch C.L."/>
            <person name="Spatafora J.W."/>
            <person name="Crous P.W."/>
            <person name="Kodira C."/>
            <person name="Birren B.W."/>
            <person name="Galagan J.E."/>
            <person name="Torriani S.F."/>
            <person name="McDonald B.A."/>
            <person name="Oliver R.P."/>
        </authorList>
    </citation>
    <scope>NUCLEOTIDE SEQUENCE [LARGE SCALE GENOMIC DNA]</scope>
    <source>
        <strain evidence="2">SN15 / ATCC MYA-4574 / FGSC 10173</strain>
    </source>
</reference>
<dbReference type="VEuPathDB" id="FungiDB:JI435_107240"/>
<accession>Q0UBZ0</accession>
<evidence type="ECO:0000313" key="2">
    <source>
        <dbReference type="Proteomes" id="UP000001055"/>
    </source>
</evidence>
<dbReference type="InParanoid" id="Q0UBZ0"/>
<protein>
    <submittedName>
        <fullName evidence="1">Uncharacterized protein</fullName>
    </submittedName>
</protein>
<dbReference type="GeneID" id="5977893"/>
<evidence type="ECO:0000313" key="1">
    <source>
        <dbReference type="EMBL" id="EAT82118.1"/>
    </source>
</evidence>
<name>Q0UBZ0_PHANO</name>
<dbReference type="Proteomes" id="UP000001055">
    <property type="component" value="Unassembled WGS sequence"/>
</dbReference>
<dbReference type="HOGENOM" id="CLU_2184901_0_0_1"/>
<dbReference type="AlphaFoldDB" id="Q0UBZ0"/>
<dbReference type="KEGG" id="pno:SNOG_10724"/>
<proteinExistence type="predicted"/>